<sequence length="188" mass="21444">MKQIIYLIILSSFLLGCRTKTKAISILKEDRTEIERIKIDSVKESVQNEETKKITDQVIKKQVDDFSGDIIIKGKSDSLNPLVYHNIVGKDTIQSISIIGNAEYSINNHYKKYSEENLQTKNEESSNFIQDFAKTAVSKATIKDVAAVVKNKTTEITSRGFQAGTWIVITIVVVFLLFIFFTYKYFKK</sequence>
<dbReference type="RefSeq" id="WP_267281602.1">
    <property type="nucleotide sequence ID" value="NZ_JAOVZV010000014.1"/>
</dbReference>
<reference evidence="2" key="1">
    <citation type="submission" date="2022-10" db="EMBL/GenBank/DDBJ databases">
        <title>Chryseobacterium sp. nov., a novel bacterial species.</title>
        <authorList>
            <person name="Cao Y."/>
        </authorList>
    </citation>
    <scope>NUCLEOTIDE SEQUENCE</scope>
    <source>
        <strain evidence="2">KC 927</strain>
    </source>
</reference>
<keyword evidence="1" id="KW-0812">Transmembrane</keyword>
<keyword evidence="1" id="KW-0472">Membrane</keyword>
<dbReference type="Proteomes" id="UP001070176">
    <property type="component" value="Unassembled WGS sequence"/>
</dbReference>
<gene>
    <name evidence="2" type="ORF">OEA66_12040</name>
</gene>
<feature type="transmembrane region" description="Helical" evidence="1">
    <location>
        <begin position="163"/>
        <end position="183"/>
    </location>
</feature>
<dbReference type="EMBL" id="JAOVZV010000014">
    <property type="protein sequence ID" value="MCX8533081.1"/>
    <property type="molecule type" value="Genomic_DNA"/>
</dbReference>
<evidence type="ECO:0008006" key="4">
    <source>
        <dbReference type="Google" id="ProtNLM"/>
    </source>
</evidence>
<evidence type="ECO:0000313" key="3">
    <source>
        <dbReference type="Proteomes" id="UP001070176"/>
    </source>
</evidence>
<evidence type="ECO:0000313" key="2">
    <source>
        <dbReference type="EMBL" id="MCX8533081.1"/>
    </source>
</evidence>
<organism evidence="2 3">
    <name type="scientific">Chryseobacterium luquanense</name>
    <dbReference type="NCBI Taxonomy" id="2983766"/>
    <lineage>
        <taxon>Bacteria</taxon>
        <taxon>Pseudomonadati</taxon>
        <taxon>Bacteroidota</taxon>
        <taxon>Flavobacteriia</taxon>
        <taxon>Flavobacteriales</taxon>
        <taxon>Weeksellaceae</taxon>
        <taxon>Chryseobacterium group</taxon>
        <taxon>Chryseobacterium</taxon>
    </lineage>
</organism>
<comment type="caution">
    <text evidence="2">The sequence shown here is derived from an EMBL/GenBank/DDBJ whole genome shotgun (WGS) entry which is preliminary data.</text>
</comment>
<protein>
    <recommendedName>
        <fullName evidence="4">Lipoprotein</fullName>
    </recommendedName>
</protein>
<evidence type="ECO:0000256" key="1">
    <source>
        <dbReference type="SAM" id="Phobius"/>
    </source>
</evidence>
<keyword evidence="3" id="KW-1185">Reference proteome</keyword>
<name>A0ABT3Y4K6_9FLAO</name>
<keyword evidence="1" id="KW-1133">Transmembrane helix</keyword>
<dbReference type="PROSITE" id="PS51257">
    <property type="entry name" value="PROKAR_LIPOPROTEIN"/>
    <property type="match status" value="1"/>
</dbReference>
<accession>A0ABT3Y4K6</accession>
<proteinExistence type="predicted"/>